<dbReference type="Gene3D" id="3.30.9.10">
    <property type="entry name" value="D-Amino Acid Oxidase, subunit A, domain 2"/>
    <property type="match status" value="1"/>
</dbReference>
<feature type="domain" description="FAD dependent oxidoreductase" evidence="1">
    <location>
        <begin position="42"/>
        <end position="412"/>
    </location>
</feature>
<dbReference type="PANTHER" id="PTHR13847:SF285">
    <property type="entry name" value="FAD DEPENDENT OXIDOREDUCTASE DOMAIN-CONTAINING PROTEIN"/>
    <property type="match status" value="1"/>
</dbReference>
<dbReference type="SUPFAM" id="SSF51905">
    <property type="entry name" value="FAD/NAD(P)-binding domain"/>
    <property type="match status" value="1"/>
</dbReference>
<dbReference type="Proteomes" id="UP000198420">
    <property type="component" value="Unassembled WGS sequence"/>
</dbReference>
<name>A0A238ZQ18_9ACTN</name>
<dbReference type="EMBL" id="FZNP01000007">
    <property type="protein sequence ID" value="SNR84814.1"/>
    <property type="molecule type" value="Genomic_DNA"/>
</dbReference>
<sequence length="478" mass="51621">MSSSPGRAPLAPGFANGGVSHWYRAAGRPAPGPRLPGPRTADVCVVGAGYTGLWTAYYLKRDRPDLRIVVLEREFAGFGASGRNGGWVLGEIAGSRERYAARHGRPAAIALQHAMFRAVDEVVRVAGAEDIDAGLVRGGVLHVARNAAQRARLAALVDEAREWGWSDDDLVPLPAVERDERLRVEGATGAAWSPHAARVQPAALVRGLAAAVRRLGVQIYERTPVVRIDPRRPGGPAAAVTPFGTVTAEHVLRATEGFTAALPGHRRDWLPMNSSMIVTTPLPARTWKAIGWERRELLGDMAHYYMYAQRTADDRIAFGGRGRPYRYGSRVDDGGRTEPATVDALWTMLTGMLPAVADEGAVEHAWSGVLGVPRDWCATVVLDRETGLGHAGGYTGHGVATANLAGRTLRDLVLGRATELTALPWVDRRVRRWEPEPLRWLGVHAMYALYRAADARESSAPSARTSGLALLADRITGH</sequence>
<proteinExistence type="predicted"/>
<gene>
    <name evidence="2" type="ORF">SAMN06265355_107383</name>
</gene>
<dbReference type="Pfam" id="PF01266">
    <property type="entry name" value="DAO"/>
    <property type="match status" value="1"/>
</dbReference>
<accession>A0A238ZQ18</accession>
<dbReference type="PANTHER" id="PTHR13847">
    <property type="entry name" value="SARCOSINE DEHYDROGENASE-RELATED"/>
    <property type="match status" value="1"/>
</dbReference>
<dbReference type="OrthoDB" id="9805852at2"/>
<protein>
    <submittedName>
        <fullName evidence="2">Glycine/D-amino acid oxidase</fullName>
    </submittedName>
</protein>
<evidence type="ECO:0000259" key="1">
    <source>
        <dbReference type="Pfam" id="PF01266"/>
    </source>
</evidence>
<dbReference type="GO" id="GO:0005737">
    <property type="term" value="C:cytoplasm"/>
    <property type="evidence" value="ECO:0007669"/>
    <property type="project" value="TreeGrafter"/>
</dbReference>
<evidence type="ECO:0000313" key="2">
    <source>
        <dbReference type="EMBL" id="SNR84814.1"/>
    </source>
</evidence>
<reference evidence="3" key="1">
    <citation type="submission" date="2017-06" db="EMBL/GenBank/DDBJ databases">
        <authorList>
            <person name="Varghese N."/>
            <person name="Submissions S."/>
        </authorList>
    </citation>
    <scope>NUCLEOTIDE SEQUENCE [LARGE SCALE GENOMIC DNA]</scope>
    <source>
        <strain evidence="3">DSM 44485</strain>
    </source>
</reference>
<dbReference type="RefSeq" id="WP_089313375.1">
    <property type="nucleotide sequence ID" value="NZ_FZNP01000007.1"/>
</dbReference>
<organism evidence="2 3">
    <name type="scientific">Actinomadura mexicana</name>
    <dbReference type="NCBI Taxonomy" id="134959"/>
    <lineage>
        <taxon>Bacteria</taxon>
        <taxon>Bacillati</taxon>
        <taxon>Actinomycetota</taxon>
        <taxon>Actinomycetes</taxon>
        <taxon>Streptosporangiales</taxon>
        <taxon>Thermomonosporaceae</taxon>
        <taxon>Actinomadura</taxon>
    </lineage>
</organism>
<dbReference type="InterPro" id="IPR006076">
    <property type="entry name" value="FAD-dep_OxRdtase"/>
</dbReference>
<evidence type="ECO:0000313" key="3">
    <source>
        <dbReference type="Proteomes" id="UP000198420"/>
    </source>
</evidence>
<dbReference type="Gene3D" id="3.50.50.60">
    <property type="entry name" value="FAD/NAD(P)-binding domain"/>
    <property type="match status" value="1"/>
</dbReference>
<keyword evidence="3" id="KW-1185">Reference proteome</keyword>
<dbReference type="InterPro" id="IPR036188">
    <property type="entry name" value="FAD/NAD-bd_sf"/>
</dbReference>
<dbReference type="AlphaFoldDB" id="A0A238ZQ18"/>